<evidence type="ECO:0000256" key="7">
    <source>
        <dbReference type="SAM" id="MobiDB-lite"/>
    </source>
</evidence>
<feature type="non-terminal residue" evidence="8">
    <location>
        <position position="174"/>
    </location>
</feature>
<dbReference type="Proteomes" id="UP000334340">
    <property type="component" value="Unassembled WGS sequence"/>
</dbReference>
<dbReference type="InterPro" id="IPR010149">
    <property type="entry name" value="CRISPR-assoc_prot_Csm2_III-A"/>
</dbReference>
<name>A0A564ZGF2_9BACT</name>
<gene>
    <name evidence="8" type="ORF">MELA_00770</name>
</gene>
<reference evidence="8 9" key="1">
    <citation type="submission" date="2019-07" db="EMBL/GenBank/DDBJ databases">
        <authorList>
            <person name="Cremers G."/>
        </authorList>
    </citation>
    <scope>NUCLEOTIDE SEQUENCE [LARGE SCALE GENOMIC DNA]</scope>
</reference>
<sequence length="174" mass="19396">MGNDRKTYEGHDRSRMAGPPRPPGLPDGYLNRGYFDEKGNIFHDLVTTKPEEIAKGLGAGGVTSTQLRRFYTKAKAVEQRVDSGESFDSVVGRILELKQHAANAVGRAQGRDEQAGLELLKKFIDRNVDLAVKGKEAFRKGFLLHFQGVVAYFKYYDLKKGGGRNVSMILRHLV</sequence>
<evidence type="ECO:0000313" key="9">
    <source>
        <dbReference type="Proteomes" id="UP000334340"/>
    </source>
</evidence>
<evidence type="ECO:0000256" key="4">
    <source>
        <dbReference type="ARBA" id="ARBA00022884"/>
    </source>
</evidence>
<evidence type="ECO:0000256" key="6">
    <source>
        <dbReference type="ARBA" id="ARBA00031723"/>
    </source>
</evidence>
<dbReference type="GO" id="GO:0003723">
    <property type="term" value="F:RNA binding"/>
    <property type="evidence" value="ECO:0007669"/>
    <property type="project" value="UniProtKB-KW"/>
</dbReference>
<dbReference type="EMBL" id="CABIKM010000011">
    <property type="protein sequence ID" value="VUZ84399.1"/>
    <property type="molecule type" value="Genomic_DNA"/>
</dbReference>
<evidence type="ECO:0000256" key="1">
    <source>
        <dbReference type="ARBA" id="ARBA00003640"/>
    </source>
</evidence>
<evidence type="ECO:0000313" key="8">
    <source>
        <dbReference type="EMBL" id="VUZ84399.1"/>
    </source>
</evidence>
<keyword evidence="5" id="KW-0051">Antiviral defense</keyword>
<keyword evidence="4" id="KW-0694">RNA-binding</keyword>
<proteinExistence type="inferred from homology"/>
<evidence type="ECO:0000256" key="3">
    <source>
        <dbReference type="ARBA" id="ARBA00016118"/>
    </source>
</evidence>
<feature type="compositionally biased region" description="Basic and acidic residues" evidence="7">
    <location>
        <begin position="1"/>
        <end position="15"/>
    </location>
</feature>
<keyword evidence="9" id="KW-1185">Reference proteome</keyword>
<dbReference type="GO" id="GO:0051607">
    <property type="term" value="P:defense response to virus"/>
    <property type="evidence" value="ECO:0007669"/>
    <property type="project" value="UniProtKB-KW"/>
</dbReference>
<dbReference type="AlphaFoldDB" id="A0A564ZGF2"/>
<dbReference type="NCBIfam" id="TIGR01870">
    <property type="entry name" value="cas_TM1810_Csm2"/>
    <property type="match status" value="1"/>
</dbReference>
<dbReference type="Pfam" id="PF03750">
    <property type="entry name" value="Csm2_III-A"/>
    <property type="match status" value="1"/>
</dbReference>
<evidence type="ECO:0000256" key="5">
    <source>
        <dbReference type="ARBA" id="ARBA00023118"/>
    </source>
</evidence>
<feature type="region of interest" description="Disordered" evidence="7">
    <location>
        <begin position="1"/>
        <end position="28"/>
    </location>
</feature>
<accession>A0A564ZGF2</accession>
<protein>
    <recommendedName>
        <fullName evidence="3">CRISPR system Cms protein Csm2</fullName>
    </recommendedName>
    <alternativeName>
        <fullName evidence="6">CRISPR type III A-associated protein Csm2</fullName>
    </alternativeName>
</protein>
<evidence type="ECO:0000256" key="2">
    <source>
        <dbReference type="ARBA" id="ARBA00006896"/>
    </source>
</evidence>
<organism evidence="8 9">
    <name type="scientific">Candidatus Methylomirabilis lanthanidiphila</name>
    <dbReference type="NCBI Taxonomy" id="2211376"/>
    <lineage>
        <taxon>Bacteria</taxon>
        <taxon>Candidatus Methylomirabilota</taxon>
        <taxon>Candidatus Methylomirabilia</taxon>
        <taxon>Candidatus Methylomirabilales</taxon>
        <taxon>Candidatus Methylomirabilaceae</taxon>
        <taxon>Candidatus Methylomirabilis</taxon>
    </lineage>
</organism>
<comment type="similarity">
    <text evidence="2">Belongs to the CRISPR-associated Csm2 family.</text>
</comment>
<comment type="function">
    <text evidence="1">This subunit may be involved in monitoring complementarity of crRNA and target RNA.</text>
</comment>